<dbReference type="Ensembl" id="ENSPMET00000028207.1">
    <property type="protein sequence ID" value="ENSPMEP00000018931.1"/>
    <property type="gene ID" value="ENSPMEG00000021894.1"/>
</dbReference>
<dbReference type="InterPro" id="IPR004172">
    <property type="entry name" value="L27_dom"/>
</dbReference>
<name>A0A3B3XV58_9TELE</name>
<dbReference type="InterPro" id="IPR036034">
    <property type="entry name" value="PDZ_sf"/>
</dbReference>
<dbReference type="InterPro" id="IPR051342">
    <property type="entry name" value="PDZ_scaffold"/>
</dbReference>
<evidence type="ECO:0008006" key="14">
    <source>
        <dbReference type="Google" id="ProtNLM"/>
    </source>
</evidence>
<dbReference type="InterPro" id="IPR001478">
    <property type="entry name" value="PDZ"/>
</dbReference>
<reference evidence="12" key="2">
    <citation type="submission" date="2025-09" db="UniProtKB">
        <authorList>
            <consortium name="Ensembl"/>
        </authorList>
    </citation>
    <scope>IDENTIFICATION</scope>
</reference>
<dbReference type="FunFam" id="2.30.42.10:FF:000051">
    <property type="entry name" value="Multiple PDZ domain protein isoform X1"/>
    <property type="match status" value="1"/>
</dbReference>
<feature type="domain" description="PDZ" evidence="10">
    <location>
        <begin position="997"/>
        <end position="1089"/>
    </location>
</feature>
<sequence>MLDNVPVVSSAERQQVLAALDRLQNRLVHREEWSLSAALGSLKEALQSPLFGRVLTLQHSVRQLQQQLSSLPPDARSDFSFSRRGQLIMSAAPSSVLTNGSSPLSLQAPPPTERLQQWIQEAAKGRRIEPIVLTRPASGGLGFSVVGLNPAGSGGHGVFVKHIQPGGIAGRDGRLQEQDQILVINGSPLEPGRNHQAVLSLLQQPGETVELVVAREWDRDRVAPGGPAEGPVGTDLWGHVEEIELSNDGSGLGFGIVGGKTSGVVVRTVIPDSVADRDGRLRTGDHILRIGSTPTSGLTSDQVVKVLQACGGHVTMLIARDPQGQAAAAPAAPPDSAPFVNVPPPLPDSAPVTSLPPGPPVAPPQRQPSKTPNLEGYEIHEVPLSKKDGQSLGISIVGFNPLTSQDAVGVFVKHVVPGSAADQSGNIRVHDRLLALDDVSLHGMTNQEVLEVMKQMGQTVVLTLVRKKVRGLERSLDKVERASTRGSQRRNLEVKGRSSASGSIMMMKQEVTFASDAELRAKWEAALGPQYLVLVVNLDPVIQDDAELQKSSKLLPIHILRLGVELDSFDGHHYISSVAPGGPVDRHGVLRPEDELLEVNGVQLYGKSRREAVSFLKEVPPPFTLVCCRLLIPDQEPEPEPEPEPSAPPQPAAEHRSIEEMEMKLSSMLRREEEEEEEEQQGSPVEELRSEDSSLEEEEEDEGELALWSPEVGVVELQKEAERGLGFSLLDYQDPLDPGRCVMVIRSLVPGGSAERHGGLLPGDQLVSVNHTLLDLLTLTEAVEVLKSVPPGTVRLGVRKPLVEAADPSRENMIQDSPLPEGPSENSELPDDSCQEEPELILDGGLPRYASSVTSDLLPAEEGLEMAVDEDEDEEESSSLPRKPPPSWEDWKLWSAGRAGGPQELKVRRDSQDDEELQKSDLESISSVGKLILGLPDFRDSEVESDLTLTDTDTESVRIVATGSRKRRSQGRRNLPEREEGEGEETPAFSHWGAPRRVEVWPEDGQSLGLSIVGGRHVIKRLKNGEELKGIFIKQVLAGSPAARTRCLKTGDKILEVSGVDLRAASHEEAVSVIKSAPSPVVFIVQSLSATPRPVSLTASSYSKHKAKRTDPLVPETALPPLREPPPYRPPSQSEQELTAHLQKVKGLV</sequence>
<dbReference type="Proteomes" id="UP000261480">
    <property type="component" value="Unplaced"/>
</dbReference>
<dbReference type="SUPFAM" id="SSF101288">
    <property type="entry name" value="L27 domain"/>
    <property type="match status" value="1"/>
</dbReference>
<feature type="region of interest" description="Disordered" evidence="9">
    <location>
        <begin position="634"/>
        <end position="709"/>
    </location>
</feature>
<dbReference type="FunFam" id="2.30.42.10:FF:000070">
    <property type="entry name" value="Multiple PDZ domain protein"/>
    <property type="match status" value="1"/>
</dbReference>
<keyword evidence="5" id="KW-0597">Phosphoprotein</keyword>
<dbReference type="InterPro" id="IPR036892">
    <property type="entry name" value="L27_dom_sf"/>
</dbReference>
<feature type="domain" description="PDZ" evidence="10">
    <location>
        <begin position="242"/>
        <end position="322"/>
    </location>
</feature>
<evidence type="ECO:0000256" key="3">
    <source>
        <dbReference type="ARBA" id="ARBA00022427"/>
    </source>
</evidence>
<feature type="domain" description="PDZ" evidence="10">
    <location>
        <begin position="381"/>
        <end position="468"/>
    </location>
</feature>
<feature type="domain" description="L27" evidence="11">
    <location>
        <begin position="9"/>
        <end position="69"/>
    </location>
</feature>
<feature type="domain" description="PDZ" evidence="10">
    <location>
        <begin position="545"/>
        <end position="631"/>
    </location>
</feature>
<feature type="compositionally biased region" description="Pro residues" evidence="9">
    <location>
        <begin position="331"/>
        <end position="366"/>
    </location>
</feature>
<dbReference type="Gene3D" id="1.10.287.650">
    <property type="entry name" value="L27 domain"/>
    <property type="match status" value="1"/>
</dbReference>
<comment type="subcellular location">
    <subcellularLocation>
        <location evidence="1">Apical cell membrane</location>
    </subcellularLocation>
    <subcellularLocation>
        <location evidence="2">Cell junction</location>
        <location evidence="2">Tight junction</location>
    </subcellularLocation>
</comment>
<feature type="region of interest" description="Disordered" evidence="9">
    <location>
        <begin position="1099"/>
        <end position="1149"/>
    </location>
</feature>
<dbReference type="PROSITE" id="PS50106">
    <property type="entry name" value="PDZ"/>
    <property type="match status" value="6"/>
</dbReference>
<evidence type="ECO:0000313" key="13">
    <source>
        <dbReference type="Proteomes" id="UP000261480"/>
    </source>
</evidence>
<dbReference type="CDD" id="cd06667">
    <property type="entry name" value="PDZ2_MUPP1-like"/>
    <property type="match status" value="1"/>
</dbReference>
<dbReference type="PROSITE" id="PS51022">
    <property type="entry name" value="L27"/>
    <property type="match status" value="1"/>
</dbReference>
<feature type="domain" description="PDZ" evidence="10">
    <location>
        <begin position="714"/>
        <end position="788"/>
    </location>
</feature>
<evidence type="ECO:0000256" key="9">
    <source>
        <dbReference type="SAM" id="MobiDB-lite"/>
    </source>
</evidence>
<feature type="domain" description="PDZ" evidence="10">
    <location>
        <begin position="130"/>
        <end position="217"/>
    </location>
</feature>
<evidence type="ECO:0000256" key="7">
    <source>
        <dbReference type="ARBA" id="ARBA00022949"/>
    </source>
</evidence>
<feature type="region of interest" description="Disordered" evidence="9">
    <location>
        <begin position="325"/>
        <end position="373"/>
    </location>
</feature>
<feature type="region of interest" description="Disordered" evidence="9">
    <location>
        <begin position="867"/>
        <end position="921"/>
    </location>
</feature>
<dbReference type="GO" id="GO:0005923">
    <property type="term" value="C:bicellular tight junction"/>
    <property type="evidence" value="ECO:0007669"/>
    <property type="project" value="UniProtKB-SubCell"/>
</dbReference>
<dbReference type="CDD" id="cd06671">
    <property type="entry name" value="PDZ7_MUPP1-PD6_PATJ-like"/>
    <property type="match status" value="1"/>
</dbReference>
<dbReference type="Pfam" id="PF09045">
    <property type="entry name" value="L27_2"/>
    <property type="match status" value="1"/>
</dbReference>
<reference evidence="12" key="1">
    <citation type="submission" date="2025-08" db="UniProtKB">
        <authorList>
            <consortium name="Ensembl"/>
        </authorList>
    </citation>
    <scope>IDENTIFICATION</scope>
</reference>
<feature type="region of interest" description="Disordered" evidence="9">
    <location>
        <begin position="806"/>
        <end position="835"/>
    </location>
</feature>
<keyword evidence="13" id="KW-1185">Reference proteome</keyword>
<accession>A0A3B3XV58</accession>
<keyword evidence="7" id="KW-0965">Cell junction</keyword>
<feature type="compositionally biased region" description="Acidic residues" evidence="9">
    <location>
        <begin position="693"/>
        <end position="704"/>
    </location>
</feature>
<evidence type="ECO:0000256" key="5">
    <source>
        <dbReference type="ARBA" id="ARBA00022553"/>
    </source>
</evidence>
<evidence type="ECO:0000256" key="6">
    <source>
        <dbReference type="ARBA" id="ARBA00022737"/>
    </source>
</evidence>
<proteinExistence type="predicted"/>
<feature type="region of interest" description="Disordered" evidence="9">
    <location>
        <begin position="962"/>
        <end position="989"/>
    </location>
</feature>
<dbReference type="SMART" id="SM00228">
    <property type="entry name" value="PDZ"/>
    <property type="match status" value="6"/>
</dbReference>
<protein>
    <recommendedName>
        <fullName evidence="14">PATJ crumbs cell polarity complex component</fullName>
    </recommendedName>
</protein>
<dbReference type="InterPro" id="IPR015132">
    <property type="entry name" value="L27_2"/>
</dbReference>
<organism evidence="12 13">
    <name type="scientific">Poecilia mexicana</name>
    <dbReference type="NCBI Taxonomy" id="48701"/>
    <lineage>
        <taxon>Eukaryota</taxon>
        <taxon>Metazoa</taxon>
        <taxon>Chordata</taxon>
        <taxon>Craniata</taxon>
        <taxon>Vertebrata</taxon>
        <taxon>Euteleostomi</taxon>
        <taxon>Actinopterygii</taxon>
        <taxon>Neopterygii</taxon>
        <taxon>Teleostei</taxon>
        <taxon>Neoteleostei</taxon>
        <taxon>Acanthomorphata</taxon>
        <taxon>Ovalentaria</taxon>
        <taxon>Atherinomorphae</taxon>
        <taxon>Cyprinodontiformes</taxon>
        <taxon>Poeciliidae</taxon>
        <taxon>Poeciliinae</taxon>
        <taxon>Poecilia</taxon>
    </lineage>
</organism>
<feature type="compositionally biased region" description="Basic and acidic residues" evidence="9">
    <location>
        <begin position="905"/>
        <end position="921"/>
    </location>
</feature>
<dbReference type="GO" id="GO:0016324">
    <property type="term" value="C:apical plasma membrane"/>
    <property type="evidence" value="ECO:0007669"/>
    <property type="project" value="UniProtKB-SubCell"/>
</dbReference>
<dbReference type="SUPFAM" id="SSF50156">
    <property type="entry name" value="PDZ domain-like"/>
    <property type="match status" value="6"/>
</dbReference>
<feature type="region of interest" description="Disordered" evidence="9">
    <location>
        <begin position="480"/>
        <end position="500"/>
    </location>
</feature>
<keyword evidence="8" id="KW-0472">Membrane</keyword>
<dbReference type="STRING" id="48701.ENSPMEP00000018931"/>
<keyword evidence="6" id="KW-0677">Repeat</keyword>
<evidence type="ECO:0000313" key="12">
    <source>
        <dbReference type="Ensembl" id="ENSPMEP00000018931.1"/>
    </source>
</evidence>
<feature type="compositionally biased region" description="Basic and acidic residues" evidence="9">
    <location>
        <begin position="653"/>
        <end position="663"/>
    </location>
</feature>
<keyword evidence="3" id="KW-0796">Tight junction</keyword>
<dbReference type="Pfam" id="PF00595">
    <property type="entry name" value="PDZ"/>
    <property type="match status" value="6"/>
</dbReference>
<dbReference type="Gene3D" id="2.30.42.10">
    <property type="match status" value="6"/>
</dbReference>
<feature type="compositionally biased region" description="Acidic residues" evidence="9">
    <location>
        <begin position="867"/>
        <end position="877"/>
    </location>
</feature>
<dbReference type="AlphaFoldDB" id="A0A3B3XV58"/>
<evidence type="ECO:0000256" key="1">
    <source>
        <dbReference type="ARBA" id="ARBA00004221"/>
    </source>
</evidence>
<dbReference type="PANTHER" id="PTHR19964">
    <property type="entry name" value="MULTIPLE PDZ DOMAIN PROTEIN"/>
    <property type="match status" value="1"/>
</dbReference>
<evidence type="ECO:0000259" key="10">
    <source>
        <dbReference type="PROSITE" id="PS50106"/>
    </source>
</evidence>
<evidence type="ECO:0000256" key="8">
    <source>
        <dbReference type="ARBA" id="ARBA00023136"/>
    </source>
</evidence>
<dbReference type="PANTHER" id="PTHR19964:SF11">
    <property type="entry name" value="INAD-LIKE PROTEIN"/>
    <property type="match status" value="1"/>
</dbReference>
<keyword evidence="4" id="KW-1003">Cell membrane</keyword>
<dbReference type="CDD" id="cd06791">
    <property type="entry name" value="PDZ3_MUPP1-like"/>
    <property type="match status" value="1"/>
</dbReference>
<evidence type="ECO:0000256" key="4">
    <source>
        <dbReference type="ARBA" id="ARBA00022475"/>
    </source>
</evidence>
<evidence type="ECO:0000259" key="11">
    <source>
        <dbReference type="PROSITE" id="PS51022"/>
    </source>
</evidence>
<evidence type="ECO:0000256" key="2">
    <source>
        <dbReference type="ARBA" id="ARBA00004435"/>
    </source>
</evidence>